<reference evidence="3 4" key="1">
    <citation type="submission" date="2018-06" db="EMBL/GenBank/DDBJ databases">
        <title>Draft genome sequences of nine Vibrio sp. clinical isolates from across the United States representing the closest known relative of Vibrio cholerae.</title>
        <authorList>
            <person name="Islam M.T."/>
            <person name="Liang K."/>
            <person name="Im M.S."/>
            <person name="Winkjer J."/>
            <person name="Busby S."/>
            <person name="Batra D."/>
            <person name="Rowe L."/>
            <person name="Tarr C.L."/>
            <person name="Boucher Y."/>
        </authorList>
    </citation>
    <scope>NUCLEOTIDE SEQUENCE [LARGE SCALE GENOMIC DNA]</scope>
    <source>
        <strain evidence="1 4">2016V-1111</strain>
        <strain evidence="2 3">2016V-1114</strain>
    </source>
</reference>
<evidence type="ECO:0000313" key="2">
    <source>
        <dbReference type="EMBL" id="RBM81514.1"/>
    </source>
</evidence>
<evidence type="ECO:0000313" key="3">
    <source>
        <dbReference type="Proteomes" id="UP000252427"/>
    </source>
</evidence>
<proteinExistence type="predicted"/>
<sequence length="60" mass="7098">MLATFVLSMRRVCLCAWRVTHLPTTYNSKLLRYKYLTKQPLPNTWIAFVMVFNSQIINGF</sequence>
<evidence type="ECO:0000313" key="1">
    <source>
        <dbReference type="EMBL" id="RBM53184.1"/>
    </source>
</evidence>
<comment type="caution">
    <text evidence="2">The sequence shown here is derived from an EMBL/GenBank/DDBJ whole genome shotgun (WGS) entry which is preliminary data.</text>
</comment>
<dbReference type="AlphaFoldDB" id="A0AAX1QU34"/>
<dbReference type="Proteomes" id="UP000252488">
    <property type="component" value="Unassembled WGS sequence"/>
</dbReference>
<protein>
    <recommendedName>
        <fullName evidence="5">Secreted protein</fullName>
    </recommendedName>
</protein>
<dbReference type="EMBL" id="QKKS01000016">
    <property type="protein sequence ID" value="RBM81514.1"/>
    <property type="molecule type" value="Genomic_DNA"/>
</dbReference>
<dbReference type="EMBL" id="QKKR01000028">
    <property type="protein sequence ID" value="RBM53184.1"/>
    <property type="molecule type" value="Genomic_DNA"/>
</dbReference>
<dbReference type="Proteomes" id="UP000252427">
    <property type="component" value="Unassembled WGS sequence"/>
</dbReference>
<evidence type="ECO:0000313" key="4">
    <source>
        <dbReference type="Proteomes" id="UP000252488"/>
    </source>
</evidence>
<organism evidence="2 3">
    <name type="scientific">Vibrio paracholerae</name>
    <dbReference type="NCBI Taxonomy" id="650003"/>
    <lineage>
        <taxon>Bacteria</taxon>
        <taxon>Pseudomonadati</taxon>
        <taxon>Pseudomonadota</taxon>
        <taxon>Gammaproteobacteria</taxon>
        <taxon>Vibrionales</taxon>
        <taxon>Vibrionaceae</taxon>
        <taxon>Vibrio</taxon>
    </lineage>
</organism>
<name>A0AAX1QU34_9VIBR</name>
<evidence type="ECO:0008006" key="5">
    <source>
        <dbReference type="Google" id="ProtNLM"/>
    </source>
</evidence>
<accession>A0AAX1QU34</accession>
<keyword evidence="4" id="KW-1185">Reference proteome</keyword>
<gene>
    <name evidence="1" type="ORF">DLR69_14295</name>
    <name evidence="2" type="ORF">DLR70_09930</name>
</gene>